<dbReference type="InterPro" id="IPR002347">
    <property type="entry name" value="SDR_fam"/>
</dbReference>
<dbReference type="InterPro" id="IPR036291">
    <property type="entry name" value="NAD(P)-bd_dom_sf"/>
</dbReference>
<dbReference type="Pfam" id="PF00106">
    <property type="entry name" value="adh_short"/>
    <property type="match status" value="1"/>
</dbReference>
<accession>A0A915DQY5</accession>
<evidence type="ECO:0000313" key="1">
    <source>
        <dbReference type="Proteomes" id="UP000887574"/>
    </source>
</evidence>
<name>A0A915DQY5_9BILA</name>
<dbReference type="PANTHER" id="PTHR44115:SF4">
    <property type="entry name" value="OXIDOREDUCTASE"/>
    <property type="match status" value="1"/>
</dbReference>
<dbReference type="PANTHER" id="PTHR44115">
    <property type="entry name" value="PROTEIN CBG09704"/>
    <property type="match status" value="1"/>
</dbReference>
<sequence length="114" mass="12416">MGGLHYLLESKAIFIWPSTDWVMTSERFNDKVVVITGSSAGIGQDAALEFGKEGASVVIHGQSIERLQQTKVLLKEAGVSEDKILVVVGSMDQPGTPTKIINETIKKFGKIDVW</sequence>
<dbReference type="Gene3D" id="3.40.50.720">
    <property type="entry name" value="NAD(P)-binding Rossmann-like Domain"/>
    <property type="match status" value="1"/>
</dbReference>
<keyword evidence="1" id="KW-1185">Reference proteome</keyword>
<reference evidence="2" key="1">
    <citation type="submission" date="2022-11" db="UniProtKB">
        <authorList>
            <consortium name="WormBaseParasite"/>
        </authorList>
    </citation>
    <scope>IDENTIFICATION</scope>
</reference>
<evidence type="ECO:0000313" key="2">
    <source>
        <dbReference type="WBParaSite" id="jg21987"/>
    </source>
</evidence>
<dbReference type="WBParaSite" id="jg21987">
    <property type="protein sequence ID" value="jg21987"/>
    <property type="gene ID" value="jg21987"/>
</dbReference>
<organism evidence="1 2">
    <name type="scientific">Ditylenchus dipsaci</name>
    <dbReference type="NCBI Taxonomy" id="166011"/>
    <lineage>
        <taxon>Eukaryota</taxon>
        <taxon>Metazoa</taxon>
        <taxon>Ecdysozoa</taxon>
        <taxon>Nematoda</taxon>
        <taxon>Chromadorea</taxon>
        <taxon>Rhabditida</taxon>
        <taxon>Tylenchina</taxon>
        <taxon>Tylenchomorpha</taxon>
        <taxon>Sphaerularioidea</taxon>
        <taxon>Anguinidae</taxon>
        <taxon>Anguininae</taxon>
        <taxon>Ditylenchus</taxon>
    </lineage>
</organism>
<proteinExistence type="predicted"/>
<dbReference type="Proteomes" id="UP000887574">
    <property type="component" value="Unplaced"/>
</dbReference>
<protein>
    <submittedName>
        <fullName evidence="2">Uncharacterized protein</fullName>
    </submittedName>
</protein>
<dbReference type="AlphaFoldDB" id="A0A915DQY5"/>
<dbReference type="SUPFAM" id="SSF51735">
    <property type="entry name" value="NAD(P)-binding Rossmann-fold domains"/>
    <property type="match status" value="1"/>
</dbReference>